<dbReference type="Pfam" id="PF02775">
    <property type="entry name" value="TPP_enzyme_C"/>
    <property type="match status" value="1"/>
</dbReference>
<comment type="caution">
    <text evidence="16">The sequence shown here is derived from an EMBL/GenBank/DDBJ whole genome shotgun (WGS) entry which is preliminary data.</text>
</comment>
<evidence type="ECO:0000256" key="5">
    <source>
        <dbReference type="ARBA" id="ARBA00014422"/>
    </source>
</evidence>
<dbReference type="GO" id="GO:0000949">
    <property type="term" value="P:aromatic amino acid family catabolic process to alcohol via Ehrlich pathway"/>
    <property type="evidence" value="ECO:0007669"/>
    <property type="project" value="TreeGrafter"/>
</dbReference>
<dbReference type="SUPFAM" id="SSF52518">
    <property type="entry name" value="Thiamin diphosphate-binding fold (THDP-binding)"/>
    <property type="match status" value="2"/>
</dbReference>
<dbReference type="Pfam" id="PF00205">
    <property type="entry name" value="TPP_enzyme_M"/>
    <property type="match status" value="1"/>
</dbReference>
<reference evidence="16 17" key="1">
    <citation type="submission" date="2016-12" db="EMBL/GenBank/DDBJ databases">
        <title>The genomes of Aspergillus section Nigri reveals drivers in fungal speciation.</title>
        <authorList>
            <consortium name="DOE Joint Genome Institute"/>
            <person name="Vesth T.C."/>
            <person name="Nybo J."/>
            <person name="Theobald S."/>
            <person name="Brandl J."/>
            <person name="Frisvad J.C."/>
            <person name="Nielsen K.F."/>
            <person name="Lyhne E.K."/>
            <person name="Kogle M.E."/>
            <person name="Kuo A."/>
            <person name="Riley R."/>
            <person name="Clum A."/>
            <person name="Nolan M."/>
            <person name="Lipzen A."/>
            <person name="Salamov A."/>
            <person name="Henrissat B."/>
            <person name="Wiebenga A."/>
            <person name="De Vries R.P."/>
            <person name="Grigoriev I.V."/>
            <person name="Mortensen U.H."/>
            <person name="Andersen M.R."/>
            <person name="Baker S.E."/>
        </authorList>
    </citation>
    <scope>NUCLEOTIDE SEQUENCE [LARGE SCALE GENOMIC DNA]</scope>
    <source>
        <strain evidence="16 17">CBS 117.55</strain>
    </source>
</reference>
<name>A0A317V512_9EURO</name>
<comment type="cofactor">
    <cofactor evidence="2">
        <name>thiamine diphosphate</name>
        <dbReference type="ChEBI" id="CHEBI:58937"/>
    </cofactor>
</comment>
<dbReference type="STRING" id="1448321.A0A317V512"/>
<keyword evidence="17" id="KW-1185">Reference proteome</keyword>
<dbReference type="CDD" id="cd07038">
    <property type="entry name" value="TPP_PYR_PDC_IPDC_like"/>
    <property type="match status" value="1"/>
</dbReference>
<dbReference type="GO" id="GO:0030976">
    <property type="term" value="F:thiamine pyrophosphate binding"/>
    <property type="evidence" value="ECO:0007669"/>
    <property type="project" value="InterPro"/>
</dbReference>
<dbReference type="EMBL" id="MSFL01000039">
    <property type="protein sequence ID" value="PWY67922.1"/>
    <property type="molecule type" value="Genomic_DNA"/>
</dbReference>
<dbReference type="GeneID" id="37066516"/>
<comment type="catalytic activity">
    <reaction evidence="1">
        <text>a 2-oxocarboxylate + H(+) = an aldehyde + CO2</text>
        <dbReference type="Rhea" id="RHEA:11628"/>
        <dbReference type="ChEBI" id="CHEBI:15378"/>
        <dbReference type="ChEBI" id="CHEBI:16526"/>
        <dbReference type="ChEBI" id="CHEBI:17478"/>
        <dbReference type="ChEBI" id="CHEBI:35179"/>
        <dbReference type="EC" id="4.1.1.1"/>
    </reaction>
</comment>
<dbReference type="InterPro" id="IPR011766">
    <property type="entry name" value="TPP_enzyme_TPP-bd"/>
</dbReference>
<dbReference type="Gene3D" id="3.40.50.970">
    <property type="match status" value="2"/>
</dbReference>
<keyword evidence="6 11" id="KW-0479">Metal-binding</keyword>
<dbReference type="Gene3D" id="3.40.50.1220">
    <property type="entry name" value="TPP-binding domain"/>
    <property type="match status" value="1"/>
</dbReference>
<evidence type="ECO:0000256" key="10">
    <source>
        <dbReference type="ARBA" id="ARBA00023239"/>
    </source>
</evidence>
<keyword evidence="9 12" id="KW-0786">Thiamine pyrophosphate</keyword>
<feature type="domain" description="Thiamine pyrophosphate enzyme central" evidence="13">
    <location>
        <begin position="199"/>
        <end position="319"/>
    </location>
</feature>
<dbReference type="Pfam" id="PF02776">
    <property type="entry name" value="TPP_enzyme_N"/>
    <property type="match status" value="1"/>
</dbReference>
<gene>
    <name evidence="16" type="ORF">BO70DRAFT_366208</name>
</gene>
<proteinExistence type="inferred from homology"/>
<dbReference type="InterPro" id="IPR029035">
    <property type="entry name" value="DHS-like_NAD/FAD-binding_dom"/>
</dbReference>
<dbReference type="SUPFAM" id="SSF52467">
    <property type="entry name" value="DHS-like NAD/FAD-binding domain"/>
    <property type="match status" value="1"/>
</dbReference>
<feature type="domain" description="Thiamine pyrophosphate enzyme N-terminal TPP-binding" evidence="15">
    <location>
        <begin position="4"/>
        <end position="112"/>
    </location>
</feature>
<dbReference type="PANTHER" id="PTHR43452:SF11">
    <property type="entry name" value="PYRUVATE DECARBOXYLASE"/>
    <property type="match status" value="1"/>
</dbReference>
<evidence type="ECO:0000256" key="1">
    <source>
        <dbReference type="ARBA" id="ARBA00001041"/>
    </source>
</evidence>
<dbReference type="InterPro" id="IPR047213">
    <property type="entry name" value="TPP_PYR_PDC_IPDC-like"/>
</dbReference>
<dbReference type="FunFam" id="3.40.50.970:FF:000024">
    <property type="entry name" value="Pyruvate decarboxylase isozyme"/>
    <property type="match status" value="1"/>
</dbReference>
<dbReference type="GO" id="GO:0004737">
    <property type="term" value="F:pyruvate decarboxylase activity"/>
    <property type="evidence" value="ECO:0007669"/>
    <property type="project" value="UniProtKB-EC"/>
</dbReference>
<comment type="similarity">
    <text evidence="3 12">Belongs to the TPP enzyme family.</text>
</comment>
<dbReference type="AlphaFoldDB" id="A0A317V512"/>
<evidence type="ECO:0000259" key="13">
    <source>
        <dbReference type="Pfam" id="PF00205"/>
    </source>
</evidence>
<evidence type="ECO:0000256" key="2">
    <source>
        <dbReference type="ARBA" id="ARBA00001964"/>
    </source>
</evidence>
<comment type="cofactor">
    <cofactor evidence="11">
        <name>Mg(2+)</name>
        <dbReference type="ChEBI" id="CHEBI:18420"/>
    </cofactor>
    <text evidence="11">Binds 1 Mg(2+) per subunit.</text>
</comment>
<keyword evidence="16" id="KW-0670">Pyruvate</keyword>
<evidence type="ECO:0000256" key="9">
    <source>
        <dbReference type="ARBA" id="ARBA00023052"/>
    </source>
</evidence>
<protein>
    <recommendedName>
        <fullName evidence="5">Pyruvate decarboxylase</fullName>
        <ecNumber evidence="4">4.1.1.1</ecNumber>
    </recommendedName>
</protein>
<dbReference type="VEuPathDB" id="FungiDB:BO70DRAFT_366208"/>
<evidence type="ECO:0000256" key="4">
    <source>
        <dbReference type="ARBA" id="ARBA00013202"/>
    </source>
</evidence>
<dbReference type="RefSeq" id="XP_025395133.1">
    <property type="nucleotide sequence ID" value="XM_025544279.1"/>
</dbReference>
<dbReference type="OrthoDB" id="3970464at2759"/>
<dbReference type="Proteomes" id="UP000247233">
    <property type="component" value="Unassembled WGS sequence"/>
</dbReference>
<evidence type="ECO:0000256" key="3">
    <source>
        <dbReference type="ARBA" id="ARBA00007812"/>
    </source>
</evidence>
<evidence type="ECO:0000256" key="8">
    <source>
        <dbReference type="ARBA" id="ARBA00022842"/>
    </source>
</evidence>
<organism evidence="16 17">
    <name type="scientific">Aspergillus heteromorphus CBS 117.55</name>
    <dbReference type="NCBI Taxonomy" id="1448321"/>
    <lineage>
        <taxon>Eukaryota</taxon>
        <taxon>Fungi</taxon>
        <taxon>Dikarya</taxon>
        <taxon>Ascomycota</taxon>
        <taxon>Pezizomycotina</taxon>
        <taxon>Eurotiomycetes</taxon>
        <taxon>Eurotiomycetidae</taxon>
        <taxon>Eurotiales</taxon>
        <taxon>Aspergillaceae</taxon>
        <taxon>Aspergillus</taxon>
        <taxon>Aspergillus subgen. Circumdati</taxon>
    </lineage>
</organism>
<dbReference type="InterPro" id="IPR012000">
    <property type="entry name" value="Thiamin_PyroP_enz_cen_dom"/>
</dbReference>
<evidence type="ECO:0000256" key="11">
    <source>
        <dbReference type="PIRSR" id="PIRSR036565-2"/>
    </source>
</evidence>
<evidence type="ECO:0000259" key="14">
    <source>
        <dbReference type="Pfam" id="PF02775"/>
    </source>
</evidence>
<dbReference type="GO" id="GO:0005634">
    <property type="term" value="C:nucleus"/>
    <property type="evidence" value="ECO:0007669"/>
    <property type="project" value="TreeGrafter"/>
</dbReference>
<dbReference type="InterPro" id="IPR047214">
    <property type="entry name" value="TPP_PDC_IPDC"/>
</dbReference>
<dbReference type="FunFam" id="3.40.50.970:FF:000019">
    <property type="entry name" value="Pyruvate decarboxylase isozyme"/>
    <property type="match status" value="1"/>
</dbReference>
<dbReference type="PANTHER" id="PTHR43452">
    <property type="entry name" value="PYRUVATE DECARBOXYLASE"/>
    <property type="match status" value="1"/>
</dbReference>
<feature type="domain" description="Thiamine pyrophosphate enzyme TPP-binding" evidence="14">
    <location>
        <begin position="387"/>
        <end position="505"/>
    </location>
</feature>
<dbReference type="EC" id="4.1.1.1" evidence="4"/>
<evidence type="ECO:0000259" key="15">
    <source>
        <dbReference type="Pfam" id="PF02776"/>
    </source>
</evidence>
<evidence type="ECO:0000256" key="6">
    <source>
        <dbReference type="ARBA" id="ARBA00022723"/>
    </source>
</evidence>
<dbReference type="PIRSF" id="PIRSF036565">
    <property type="entry name" value="Pyruvt_ip_decrb"/>
    <property type="match status" value="1"/>
</dbReference>
<evidence type="ECO:0000256" key="12">
    <source>
        <dbReference type="RuleBase" id="RU362132"/>
    </source>
</evidence>
<accession>A0A317V512</accession>
<evidence type="ECO:0000313" key="16">
    <source>
        <dbReference type="EMBL" id="PWY67922.1"/>
    </source>
</evidence>
<sequence length="565" mass="62219">MSIKVADYLFTRLRQLGIQTVFGVPGDYNLRLLDFVEPSGLQWVGTCNELNGAYAADGYARINGLSALITTFGVGELSAINGIAGAYAEKAPVIHIVGTPERALQDNRTLVHHTLADGGDYGRFGAMASHVTVARADLRDPSLVPDQIDSVLRQALVHSRPVYLQVPDDVVDALVDTSNLATPITIPQTPAPANQPTVLDRVTERMYAAKRPLILVDGDIRPMGIVKEVDELIRLTNWPTWTNPFGKGLVNESLDNVYGIYHASFGDAAWKDYFTSADLAIVLGPHYTTTNSLAFTTLPSQDVSILLSPSTVQIGKDTYRDISRDFLRQLISRLDAPQIPKTTGPPKLPITTIDSLPPSDPITQEHFWNVVNPLVQPNDLVLAETGTSAHGTRHFTLPPNTPYFTAVTWLSIGYMLPATLGATIAHKQLNKTSKPSRGILFVGDGSLQMSVQELSTMIREKLNLVIIVVNNDGYTIERAIHGRKQRYNDIAPWRHALAMSFFGAEEEHARENYLVARTWGELEKVLVDKRITEGDGIRVVEVYMEKEDVQGILLSLLNKQIAAEQ</sequence>
<evidence type="ECO:0000256" key="7">
    <source>
        <dbReference type="ARBA" id="ARBA00022793"/>
    </source>
</evidence>
<evidence type="ECO:0000313" key="17">
    <source>
        <dbReference type="Proteomes" id="UP000247233"/>
    </source>
</evidence>
<keyword evidence="10" id="KW-0456">Lyase</keyword>
<dbReference type="InterPro" id="IPR029061">
    <property type="entry name" value="THDP-binding"/>
</dbReference>
<dbReference type="GO" id="GO:0000287">
    <property type="term" value="F:magnesium ion binding"/>
    <property type="evidence" value="ECO:0007669"/>
    <property type="project" value="InterPro"/>
</dbReference>
<keyword evidence="7" id="KW-0210">Decarboxylase</keyword>
<feature type="binding site" evidence="11">
    <location>
        <position position="473"/>
    </location>
    <ligand>
        <name>Mg(2+)</name>
        <dbReference type="ChEBI" id="CHEBI:18420"/>
    </ligand>
</feature>
<keyword evidence="8 11" id="KW-0460">Magnesium</keyword>
<dbReference type="InterPro" id="IPR012110">
    <property type="entry name" value="PDC/IPDC-like"/>
</dbReference>
<feature type="binding site" evidence="11">
    <location>
        <position position="444"/>
    </location>
    <ligand>
        <name>Mg(2+)</name>
        <dbReference type="ChEBI" id="CHEBI:18420"/>
    </ligand>
</feature>
<feature type="binding site" evidence="11">
    <location>
        <position position="471"/>
    </location>
    <ligand>
        <name>Mg(2+)</name>
        <dbReference type="ChEBI" id="CHEBI:18420"/>
    </ligand>
</feature>
<dbReference type="CDD" id="cd02005">
    <property type="entry name" value="TPP_PDC_IPDC"/>
    <property type="match status" value="1"/>
</dbReference>
<dbReference type="InterPro" id="IPR012001">
    <property type="entry name" value="Thiamin_PyroP_enz_TPP-bd_dom"/>
</dbReference>
<dbReference type="GO" id="GO:0005829">
    <property type="term" value="C:cytosol"/>
    <property type="evidence" value="ECO:0007669"/>
    <property type="project" value="TreeGrafter"/>
</dbReference>